<proteinExistence type="predicted"/>
<reference evidence="2" key="1">
    <citation type="submission" date="2017-11" db="EMBL/GenBank/DDBJ databases">
        <authorList>
            <person name="Kuznetsova I."/>
            <person name="Sazanova A."/>
            <person name="Chirak E."/>
            <person name="Safronova V."/>
            <person name="Willems A."/>
        </authorList>
    </citation>
    <scope>NUCLEOTIDE SEQUENCE [LARGE SCALE GENOMIC DNA]</scope>
    <source>
        <strain evidence="2">STM 196</strain>
    </source>
</reference>
<dbReference type="EMBL" id="PGGO01000013">
    <property type="protein sequence ID" value="PSH67716.1"/>
    <property type="molecule type" value="Genomic_DNA"/>
</dbReference>
<comment type="caution">
    <text evidence="1">The sequence shown here is derived from an EMBL/GenBank/DDBJ whole genome shotgun (WGS) entry which is preliminary data.</text>
</comment>
<dbReference type="OrthoDB" id="8116794at2"/>
<dbReference type="AlphaFoldDB" id="A0A2P7BMP7"/>
<sequence length="65" mass="6840">MDYAVERTLIAGILAGLTTRGLLEQIDFDTIAQVGSALGSSDFAKRLAMRIETLRNGMAAIPGSA</sequence>
<dbReference type="RefSeq" id="WP_106712428.1">
    <property type="nucleotide sequence ID" value="NZ_PGGO01000013.1"/>
</dbReference>
<accession>A0A2P7BMP7</accession>
<dbReference type="Proteomes" id="UP000241444">
    <property type="component" value="Unassembled WGS sequence"/>
</dbReference>
<gene>
    <name evidence="1" type="ORF">CU102_17675</name>
</gene>
<evidence type="ECO:0000313" key="2">
    <source>
        <dbReference type="Proteomes" id="UP000241444"/>
    </source>
</evidence>
<organism evidence="1 2">
    <name type="scientific">Phyllobacterium brassicacearum</name>
    <dbReference type="NCBI Taxonomy" id="314235"/>
    <lineage>
        <taxon>Bacteria</taxon>
        <taxon>Pseudomonadati</taxon>
        <taxon>Pseudomonadota</taxon>
        <taxon>Alphaproteobacteria</taxon>
        <taxon>Hyphomicrobiales</taxon>
        <taxon>Phyllobacteriaceae</taxon>
        <taxon>Phyllobacterium</taxon>
    </lineage>
</organism>
<name>A0A2P7BMP7_9HYPH</name>
<protein>
    <submittedName>
        <fullName evidence="1">Uncharacterized protein</fullName>
    </submittedName>
</protein>
<evidence type="ECO:0000313" key="1">
    <source>
        <dbReference type="EMBL" id="PSH67716.1"/>
    </source>
</evidence>
<keyword evidence="2" id="KW-1185">Reference proteome</keyword>